<dbReference type="Pfam" id="PF03180">
    <property type="entry name" value="Lipoprotein_9"/>
    <property type="match status" value="1"/>
</dbReference>
<keyword evidence="5" id="KW-0564">Palmitate</keyword>
<comment type="similarity">
    <text evidence="2">Belongs to the NlpA lipoprotein family.</text>
</comment>
<protein>
    <submittedName>
        <fullName evidence="8">Lipoprotein</fullName>
    </submittedName>
</protein>
<keyword evidence="9" id="KW-1185">Reference proteome</keyword>
<feature type="transmembrane region" description="Helical" evidence="7">
    <location>
        <begin position="12"/>
        <end position="29"/>
    </location>
</feature>
<keyword evidence="6 8" id="KW-0449">Lipoprotein</keyword>
<sequence>MKHHYRVQEITLIVLILIVGGFLLTGIHTSSSEKVVKVGVVGTQDNPIWNQVNRNLKAEKAHVKVEPVIFNDGIPANESLSNHQLDLNAFQHYAFLGQEEKTKHYHFKVIGQSYLSPLNIYSKRIKNVSQIKDGDKIAIPNDSTNAGRALKVLESAGLIKTNPAKGNLPTLNDITENDRHLDIIEVDPAAIMKLLPNFAVGITNSNFVQAVGLNPMKDSIFKIAPNKDNPKNKPWINVIVARAGDQNNPDYQKVIKAYQTNSVRKEIHKIYKGVNVPAF</sequence>
<proteinExistence type="inferred from homology"/>
<keyword evidence="4 7" id="KW-0472">Membrane</keyword>
<evidence type="ECO:0000256" key="5">
    <source>
        <dbReference type="ARBA" id="ARBA00023139"/>
    </source>
</evidence>
<evidence type="ECO:0000313" key="8">
    <source>
        <dbReference type="EMBL" id="GLB47500.1"/>
    </source>
</evidence>
<evidence type="ECO:0000313" key="9">
    <source>
        <dbReference type="Proteomes" id="UP001144204"/>
    </source>
</evidence>
<dbReference type="PANTHER" id="PTHR30429">
    <property type="entry name" value="D-METHIONINE-BINDING LIPOPROTEIN METQ"/>
    <property type="match status" value="1"/>
</dbReference>
<keyword evidence="7" id="KW-1133">Transmembrane helix</keyword>
<dbReference type="Proteomes" id="UP001144204">
    <property type="component" value="Unassembled WGS sequence"/>
</dbReference>
<evidence type="ECO:0000256" key="7">
    <source>
        <dbReference type="SAM" id="Phobius"/>
    </source>
</evidence>
<dbReference type="GO" id="GO:0016020">
    <property type="term" value="C:membrane"/>
    <property type="evidence" value="ECO:0007669"/>
    <property type="project" value="UniProtKB-SubCell"/>
</dbReference>
<reference evidence="8" key="1">
    <citation type="submission" date="2022-07" db="EMBL/GenBank/DDBJ databases">
        <authorList>
            <person name="Kouya T."/>
            <person name="Ishiyama Y."/>
        </authorList>
    </citation>
    <scope>NUCLEOTIDE SEQUENCE</scope>
    <source>
        <strain evidence="8">WR16-4</strain>
    </source>
</reference>
<dbReference type="PANTHER" id="PTHR30429:SF3">
    <property type="entry name" value="LIPOPROTEIN"/>
    <property type="match status" value="1"/>
</dbReference>
<dbReference type="AlphaFoldDB" id="A0A9W6B246"/>
<dbReference type="InterPro" id="IPR004872">
    <property type="entry name" value="Lipoprotein_NlpA"/>
</dbReference>
<accession>A0A9W6B246</accession>
<comment type="caution">
    <text evidence="8">The sequence shown here is derived from an EMBL/GenBank/DDBJ whole genome shotgun (WGS) entry which is preliminary data.</text>
</comment>
<name>A0A9W6B246_9LACO</name>
<dbReference type="Gene3D" id="3.40.190.10">
    <property type="entry name" value="Periplasmic binding protein-like II"/>
    <property type="match status" value="2"/>
</dbReference>
<dbReference type="EMBL" id="BRPL01000004">
    <property type="protein sequence ID" value="GLB47500.1"/>
    <property type="molecule type" value="Genomic_DNA"/>
</dbReference>
<evidence type="ECO:0000256" key="3">
    <source>
        <dbReference type="ARBA" id="ARBA00022729"/>
    </source>
</evidence>
<comment type="subcellular location">
    <subcellularLocation>
        <location evidence="1">Membrane</location>
        <topology evidence="1">Lipid-anchor</topology>
    </subcellularLocation>
</comment>
<dbReference type="SUPFAM" id="SSF53850">
    <property type="entry name" value="Periplasmic binding protein-like II"/>
    <property type="match status" value="1"/>
</dbReference>
<organism evidence="8 9">
    <name type="scientific">Philodulcilactobacillus myokoensis</name>
    <dbReference type="NCBI Taxonomy" id="2929573"/>
    <lineage>
        <taxon>Bacteria</taxon>
        <taxon>Bacillati</taxon>
        <taxon>Bacillota</taxon>
        <taxon>Bacilli</taxon>
        <taxon>Lactobacillales</taxon>
        <taxon>Lactobacillaceae</taxon>
        <taxon>Philodulcilactobacillus</taxon>
    </lineage>
</organism>
<evidence type="ECO:0000256" key="2">
    <source>
        <dbReference type="ARBA" id="ARBA00008973"/>
    </source>
</evidence>
<evidence type="ECO:0000256" key="1">
    <source>
        <dbReference type="ARBA" id="ARBA00004635"/>
    </source>
</evidence>
<keyword evidence="3" id="KW-0732">Signal</keyword>
<gene>
    <name evidence="8" type="primary">metQ</name>
    <name evidence="8" type="ORF">WR164_14790</name>
</gene>
<reference evidence="8" key="2">
    <citation type="journal article" date="2023" name="PLoS ONE">
        <title>Philodulcilactobacillus myokoensis gen. nov., sp. nov., a fructophilic, acidophilic, and agar-phobic lactic acid bacterium isolated from fermented vegetable extracts.</title>
        <authorList>
            <person name="Kouya T."/>
            <person name="Ishiyama Y."/>
            <person name="Ohashi S."/>
            <person name="Kumakubo R."/>
            <person name="Yamazaki T."/>
            <person name="Otaki T."/>
        </authorList>
    </citation>
    <scope>NUCLEOTIDE SEQUENCE</scope>
    <source>
        <strain evidence="8">WR16-4</strain>
    </source>
</reference>
<dbReference type="RefSeq" id="WP_286137039.1">
    <property type="nucleotide sequence ID" value="NZ_BRPL01000004.1"/>
</dbReference>
<evidence type="ECO:0000256" key="4">
    <source>
        <dbReference type="ARBA" id="ARBA00023136"/>
    </source>
</evidence>
<evidence type="ECO:0000256" key="6">
    <source>
        <dbReference type="ARBA" id="ARBA00023288"/>
    </source>
</evidence>
<keyword evidence="7" id="KW-0812">Transmembrane</keyword>